<dbReference type="Pfam" id="PF02944">
    <property type="entry name" value="BESS"/>
    <property type="match status" value="1"/>
</dbReference>
<protein>
    <submittedName>
        <fullName evidence="4">CG9437</fullName>
    </submittedName>
</protein>
<dbReference type="AlphaFoldDB" id="A0A0M4ED72"/>
<feature type="region of interest" description="Disordered" evidence="2">
    <location>
        <begin position="143"/>
        <end position="163"/>
    </location>
</feature>
<proteinExistence type="predicted"/>
<dbReference type="OrthoDB" id="6081971at2759"/>
<evidence type="ECO:0000313" key="4">
    <source>
        <dbReference type="EMBL" id="ALC40864.1"/>
    </source>
</evidence>
<dbReference type="EMBL" id="CP012524">
    <property type="protein sequence ID" value="ALC40864.1"/>
    <property type="molecule type" value="Genomic_DNA"/>
</dbReference>
<sequence length="263" mass="29968">MRLHPASDFGKNEFFRQMDFLREFVRKRRERSRRDDTPTSWLKSEVKKPRLIARPKPEILLDPDLDDSQNYEESEHNFDADTKLEVQTTQSESYSVLAEADEVDADEHVSYDDYLADTETAQQKPLPTLRPSPALVTVHTEAPTTTTTTSTTVADRSSSETEHTHADLNYMVCLPNMSVEREHLPAIKSDALSSFETISTPVVAHNETEDDFFCKSVAAYLRQLSRRHKIKAKVEMYQILEKYILIEEAAATTTTIQGSGSHN</sequence>
<evidence type="ECO:0000256" key="1">
    <source>
        <dbReference type="PROSITE-ProRule" id="PRU00371"/>
    </source>
</evidence>
<organism evidence="4 5">
    <name type="scientific">Drosophila busckii</name>
    <name type="common">Fruit fly</name>
    <dbReference type="NCBI Taxonomy" id="30019"/>
    <lineage>
        <taxon>Eukaryota</taxon>
        <taxon>Metazoa</taxon>
        <taxon>Ecdysozoa</taxon>
        <taxon>Arthropoda</taxon>
        <taxon>Hexapoda</taxon>
        <taxon>Insecta</taxon>
        <taxon>Pterygota</taxon>
        <taxon>Neoptera</taxon>
        <taxon>Endopterygota</taxon>
        <taxon>Diptera</taxon>
        <taxon>Brachycera</taxon>
        <taxon>Muscomorpha</taxon>
        <taxon>Ephydroidea</taxon>
        <taxon>Drosophilidae</taxon>
        <taxon>Drosophila</taxon>
    </lineage>
</organism>
<dbReference type="PROSITE" id="PS51031">
    <property type="entry name" value="BESS"/>
    <property type="match status" value="1"/>
</dbReference>
<gene>
    <name evidence="4" type="ORF">Dbus_chr2Rg443</name>
</gene>
<keyword evidence="1" id="KW-0539">Nucleus</keyword>
<dbReference type="GO" id="GO:0003677">
    <property type="term" value="F:DNA binding"/>
    <property type="evidence" value="ECO:0007669"/>
    <property type="project" value="InterPro"/>
</dbReference>
<evidence type="ECO:0000259" key="3">
    <source>
        <dbReference type="PROSITE" id="PS51031"/>
    </source>
</evidence>
<dbReference type="OMA" id="FFCKSVA"/>
<dbReference type="GO" id="GO:0005634">
    <property type="term" value="C:nucleus"/>
    <property type="evidence" value="ECO:0007669"/>
    <property type="project" value="UniProtKB-SubCell"/>
</dbReference>
<evidence type="ECO:0000256" key="2">
    <source>
        <dbReference type="SAM" id="MobiDB-lite"/>
    </source>
</evidence>
<evidence type="ECO:0000313" key="5">
    <source>
        <dbReference type="Proteomes" id="UP000494163"/>
    </source>
</evidence>
<dbReference type="Proteomes" id="UP000494163">
    <property type="component" value="Chromosome 2R"/>
</dbReference>
<keyword evidence="5" id="KW-1185">Reference proteome</keyword>
<feature type="domain" description="BESS" evidence="3">
    <location>
        <begin position="207"/>
        <end position="246"/>
    </location>
</feature>
<reference evidence="4 5" key="1">
    <citation type="submission" date="2015-08" db="EMBL/GenBank/DDBJ databases">
        <title>Ancestral chromatin configuration constrains chromatin evolution on differentiating sex chromosomes in Drosophila.</title>
        <authorList>
            <person name="Zhou Q."/>
            <person name="Bachtrog D."/>
        </authorList>
    </citation>
    <scope>NUCLEOTIDE SEQUENCE [LARGE SCALE GENOMIC DNA]</scope>
    <source>
        <tissue evidence="4">Whole larvae</tissue>
    </source>
</reference>
<feature type="compositionally biased region" description="Low complexity" evidence="2">
    <location>
        <begin position="143"/>
        <end position="153"/>
    </location>
</feature>
<name>A0A0M4ED72_DROBS</name>
<accession>A0A0M4ED72</accession>
<comment type="subcellular location">
    <subcellularLocation>
        <location evidence="1">Nucleus</location>
    </subcellularLocation>
</comment>
<dbReference type="InterPro" id="IPR004210">
    <property type="entry name" value="BESS_motif"/>
</dbReference>